<dbReference type="NCBIfam" id="TIGR00688">
    <property type="entry name" value="rarD"/>
    <property type="match status" value="1"/>
</dbReference>
<proteinExistence type="inferred from homology"/>
<comment type="subcellular location">
    <subcellularLocation>
        <location evidence="1">Cell membrane</location>
        <topology evidence="1">Multi-pass membrane protein</topology>
    </subcellularLocation>
</comment>
<dbReference type="RefSeq" id="WP_102766628.1">
    <property type="nucleotide sequence ID" value="NZ_POSP01000001.1"/>
</dbReference>
<dbReference type="Proteomes" id="UP000235916">
    <property type="component" value="Unassembled WGS sequence"/>
</dbReference>
<feature type="domain" description="EamA" evidence="9">
    <location>
        <begin position="17"/>
        <end position="153"/>
    </location>
</feature>
<evidence type="ECO:0000256" key="6">
    <source>
        <dbReference type="ARBA" id="ARBA00022989"/>
    </source>
</evidence>
<accession>A0A2N8L457</accession>
<dbReference type="GO" id="GO:0005886">
    <property type="term" value="C:plasma membrane"/>
    <property type="evidence" value="ECO:0007669"/>
    <property type="project" value="UniProtKB-SubCell"/>
</dbReference>
<dbReference type="OrthoDB" id="369870at2"/>
<feature type="transmembrane region" description="Helical" evidence="8">
    <location>
        <begin position="255"/>
        <end position="272"/>
    </location>
</feature>
<evidence type="ECO:0000256" key="5">
    <source>
        <dbReference type="ARBA" id="ARBA00022692"/>
    </source>
</evidence>
<gene>
    <name evidence="10" type="primary">rarD</name>
    <name evidence="10" type="ORF">C1O66_03080</name>
</gene>
<keyword evidence="5 8" id="KW-0812">Transmembrane</keyword>
<feature type="transmembrane region" description="Helical" evidence="8">
    <location>
        <begin position="81"/>
        <end position="101"/>
    </location>
</feature>
<dbReference type="EMBL" id="POSP01000001">
    <property type="protein sequence ID" value="PND40495.1"/>
    <property type="molecule type" value="Genomic_DNA"/>
</dbReference>
<dbReference type="Pfam" id="PF00892">
    <property type="entry name" value="EamA"/>
    <property type="match status" value="1"/>
</dbReference>
<name>A0A2N8L457_9BURK</name>
<dbReference type="InterPro" id="IPR004626">
    <property type="entry name" value="RarD"/>
</dbReference>
<evidence type="ECO:0000313" key="11">
    <source>
        <dbReference type="Proteomes" id="UP000235916"/>
    </source>
</evidence>
<keyword evidence="11" id="KW-1185">Reference proteome</keyword>
<feature type="transmembrane region" description="Helical" evidence="8">
    <location>
        <begin position="18"/>
        <end position="36"/>
    </location>
</feature>
<organism evidence="10 11">
    <name type="scientific">Kinneretia aquatilis</name>
    <dbReference type="NCBI Taxonomy" id="2070761"/>
    <lineage>
        <taxon>Bacteria</taxon>
        <taxon>Pseudomonadati</taxon>
        <taxon>Pseudomonadota</taxon>
        <taxon>Betaproteobacteria</taxon>
        <taxon>Burkholderiales</taxon>
        <taxon>Sphaerotilaceae</taxon>
        <taxon>Roseateles</taxon>
    </lineage>
</organism>
<dbReference type="InterPro" id="IPR000620">
    <property type="entry name" value="EamA_dom"/>
</dbReference>
<evidence type="ECO:0000256" key="7">
    <source>
        <dbReference type="ARBA" id="ARBA00023136"/>
    </source>
</evidence>
<keyword evidence="3" id="KW-0813">Transport</keyword>
<dbReference type="InterPro" id="IPR037185">
    <property type="entry name" value="EmrE-like"/>
</dbReference>
<evidence type="ECO:0000256" key="1">
    <source>
        <dbReference type="ARBA" id="ARBA00004651"/>
    </source>
</evidence>
<dbReference type="PANTHER" id="PTHR22911">
    <property type="entry name" value="ACYL-MALONYL CONDENSING ENZYME-RELATED"/>
    <property type="match status" value="1"/>
</dbReference>
<evidence type="ECO:0000256" key="4">
    <source>
        <dbReference type="ARBA" id="ARBA00022475"/>
    </source>
</evidence>
<feature type="transmembrane region" description="Helical" evidence="8">
    <location>
        <begin position="223"/>
        <end position="243"/>
    </location>
</feature>
<keyword evidence="6 8" id="KW-1133">Transmembrane helix</keyword>
<dbReference type="SUPFAM" id="SSF103481">
    <property type="entry name" value="Multidrug resistance efflux transporter EmrE"/>
    <property type="match status" value="2"/>
</dbReference>
<evidence type="ECO:0000256" key="8">
    <source>
        <dbReference type="SAM" id="Phobius"/>
    </source>
</evidence>
<evidence type="ECO:0000256" key="3">
    <source>
        <dbReference type="ARBA" id="ARBA00022448"/>
    </source>
</evidence>
<sequence length="310" mass="33502">MNRSPAPSSSAATSASRGVLFAALSYTLWGLFPLYFKQIAQVPSLEVVAHRTLWCLVFLLGVLTVLKRWAWLGQVLRQPKVLAAFLLSALLLSVNWLTYVWAVQNDHVLDASLGYFINPLVNVALGFAVLHERPRPLQWLAVALAAAGVLWLTLQTGRLPWVALVLAASFGVYGLLRKIASLGALEGLTLETLLLAPLAAAAMAWWTWQGQSALSHGAEAPSTLLWLLFAGPLTAAPLLLFAAGARRIPMATLGLLQYISPSIQFMLGVWLYHEPFAATRLVGFGLIWAALAIYSIEGLLRSRQAAAAAA</sequence>
<reference evidence="10 11" key="1">
    <citation type="submission" date="2018-01" db="EMBL/GenBank/DDBJ databases">
        <title>Draft genome sequence of Paucibacter aquatile CR182 isolated from freshwater of the Nakdong River.</title>
        <authorList>
            <person name="Choi A."/>
            <person name="Chung E.J."/>
        </authorList>
    </citation>
    <scope>NUCLEOTIDE SEQUENCE [LARGE SCALE GENOMIC DNA]</scope>
    <source>
        <strain evidence="10 11">CR182</strain>
    </source>
</reference>
<keyword evidence="7 8" id="KW-0472">Membrane</keyword>
<dbReference type="PANTHER" id="PTHR22911:SF137">
    <property type="entry name" value="SOLUTE CARRIER FAMILY 35 MEMBER G2-RELATED"/>
    <property type="match status" value="1"/>
</dbReference>
<comment type="similarity">
    <text evidence="2">Belongs to the EamA transporter family.</text>
</comment>
<evidence type="ECO:0000259" key="9">
    <source>
        <dbReference type="Pfam" id="PF00892"/>
    </source>
</evidence>
<feature type="transmembrane region" description="Helical" evidence="8">
    <location>
        <begin position="188"/>
        <end position="208"/>
    </location>
</feature>
<feature type="transmembrane region" description="Helical" evidence="8">
    <location>
        <begin position="159"/>
        <end position="176"/>
    </location>
</feature>
<evidence type="ECO:0000313" key="10">
    <source>
        <dbReference type="EMBL" id="PND40495.1"/>
    </source>
</evidence>
<feature type="transmembrane region" description="Helical" evidence="8">
    <location>
        <begin position="113"/>
        <end position="130"/>
    </location>
</feature>
<feature type="transmembrane region" description="Helical" evidence="8">
    <location>
        <begin position="137"/>
        <end position="153"/>
    </location>
</feature>
<keyword evidence="4" id="KW-1003">Cell membrane</keyword>
<protein>
    <submittedName>
        <fullName evidence="10">EamA family transporter RarD</fullName>
    </submittedName>
</protein>
<feature type="transmembrane region" description="Helical" evidence="8">
    <location>
        <begin position="278"/>
        <end position="296"/>
    </location>
</feature>
<feature type="transmembrane region" description="Helical" evidence="8">
    <location>
        <begin position="48"/>
        <end position="69"/>
    </location>
</feature>
<dbReference type="AlphaFoldDB" id="A0A2N8L457"/>
<evidence type="ECO:0000256" key="2">
    <source>
        <dbReference type="ARBA" id="ARBA00007362"/>
    </source>
</evidence>
<comment type="caution">
    <text evidence="10">The sequence shown here is derived from an EMBL/GenBank/DDBJ whole genome shotgun (WGS) entry which is preliminary data.</text>
</comment>